<dbReference type="Pfam" id="PF03480">
    <property type="entry name" value="DctP"/>
    <property type="match status" value="1"/>
</dbReference>
<dbReference type="SUPFAM" id="SSF53850">
    <property type="entry name" value="Periplasmic binding protein-like II"/>
    <property type="match status" value="1"/>
</dbReference>
<proteinExistence type="predicted"/>
<evidence type="ECO:0000313" key="5">
    <source>
        <dbReference type="Proteomes" id="UP000029846"/>
    </source>
</evidence>
<comment type="caution">
    <text evidence="4">The sequence shown here is derived from an EMBL/GenBank/DDBJ whole genome shotgun (WGS) entry which is preliminary data.</text>
</comment>
<dbReference type="AlphaFoldDB" id="A0A099EU49"/>
<protein>
    <recommendedName>
        <fullName evidence="6">TRAP-type C4-dicarboxylate transport system, substrate-binding protein</fullName>
    </recommendedName>
</protein>
<dbReference type="GO" id="GO:0055085">
    <property type="term" value="P:transmembrane transport"/>
    <property type="evidence" value="ECO:0007669"/>
    <property type="project" value="InterPro"/>
</dbReference>
<evidence type="ECO:0000256" key="1">
    <source>
        <dbReference type="ARBA" id="ARBA00004418"/>
    </source>
</evidence>
<dbReference type="GO" id="GO:0042597">
    <property type="term" value="C:periplasmic space"/>
    <property type="evidence" value="ECO:0007669"/>
    <property type="project" value="UniProtKB-SubCell"/>
</dbReference>
<accession>A0A099EU49</accession>
<dbReference type="NCBIfam" id="NF037995">
    <property type="entry name" value="TRAP_S1"/>
    <property type="match status" value="1"/>
</dbReference>
<dbReference type="PANTHER" id="PTHR33376">
    <property type="match status" value="1"/>
</dbReference>
<evidence type="ECO:0000256" key="2">
    <source>
        <dbReference type="ARBA" id="ARBA00022729"/>
    </source>
</evidence>
<keyword evidence="3" id="KW-0574">Periplasm</keyword>
<dbReference type="EMBL" id="JRKN01000052">
    <property type="protein sequence ID" value="KGJ01925.1"/>
    <property type="molecule type" value="Genomic_DNA"/>
</dbReference>
<dbReference type="Gene3D" id="3.40.190.170">
    <property type="entry name" value="Bacterial extracellular solute-binding protein, family 7"/>
    <property type="match status" value="1"/>
</dbReference>
<dbReference type="InterPro" id="IPR018389">
    <property type="entry name" value="DctP_fam"/>
</dbReference>
<reference evidence="4 5" key="1">
    <citation type="submission" date="2014-09" db="EMBL/GenBank/DDBJ databases">
        <authorList>
            <person name="McGinnis J.M."/>
            <person name="Wolfgang W.J."/>
        </authorList>
    </citation>
    <scope>NUCLEOTIDE SEQUENCE [LARGE SCALE GENOMIC DNA]</scope>
    <source>
        <strain evidence="4 5">JCM 14014</strain>
    </source>
</reference>
<evidence type="ECO:0000313" key="4">
    <source>
        <dbReference type="EMBL" id="KGJ01925.1"/>
    </source>
</evidence>
<organism evidence="4 5">
    <name type="scientific">Paracoccus halophilus</name>
    <dbReference type="NCBI Taxonomy" id="376733"/>
    <lineage>
        <taxon>Bacteria</taxon>
        <taxon>Pseudomonadati</taxon>
        <taxon>Pseudomonadota</taxon>
        <taxon>Alphaproteobacteria</taxon>
        <taxon>Rhodobacterales</taxon>
        <taxon>Paracoccaceae</taxon>
        <taxon>Paracoccus</taxon>
    </lineage>
</organism>
<comment type="subcellular location">
    <subcellularLocation>
        <location evidence="1">Periplasm</location>
    </subcellularLocation>
</comment>
<dbReference type="STRING" id="376733.SAMN04487972_1482"/>
<name>A0A099EU49_9RHOB</name>
<keyword evidence="5" id="KW-1185">Reference proteome</keyword>
<dbReference type="CDD" id="cd13666">
    <property type="entry name" value="PBP2_TRAP_DctP_like_1"/>
    <property type="match status" value="1"/>
</dbReference>
<gene>
    <name evidence="4" type="ORF">IT41_18900</name>
</gene>
<dbReference type="InterPro" id="IPR038404">
    <property type="entry name" value="TRAP_DctP_sf"/>
</dbReference>
<dbReference type="PANTHER" id="PTHR33376:SF15">
    <property type="entry name" value="BLL6794 PROTEIN"/>
    <property type="match status" value="1"/>
</dbReference>
<dbReference type="Proteomes" id="UP000029846">
    <property type="component" value="Unassembled WGS sequence"/>
</dbReference>
<evidence type="ECO:0008006" key="6">
    <source>
        <dbReference type="Google" id="ProtNLM"/>
    </source>
</evidence>
<sequence>MEERMTIKPMLKIMAAGLCLSGAGARAETFRAATFNAANSPVAAFIDDFAADVAERTGGEIEFELFAGGSLLPGEGTLVGLQRDVAQLANINASQIPSDMPYDNVISDLGFIGDDQMALAFATTELRFFNEQAQQEIQRNNLVFASGNTIGIWNIICREPISSLAELKGKKIRGTGGAQIAFIEHIGGTVVSVPPTEIYTGLQRGSLDCTAGSPEFLTVFWRLSEIAKSVYLLPLGSLPTGGYYFSESFWQDRSVDERRAMLGALSRSTAKSLIEWSDLIDEAFETARQENIALTEPTPEDMATLTSFSDDFVENLAQAEITKRNIDDPTPLIEDMVRLVDKWKGLLAGIDTSDVDAVTALLDQEIYGKIDVETYGMN</sequence>
<dbReference type="eggNOG" id="COG1638">
    <property type="taxonomic scope" value="Bacteria"/>
</dbReference>
<evidence type="ECO:0000256" key="3">
    <source>
        <dbReference type="ARBA" id="ARBA00022764"/>
    </source>
</evidence>
<keyword evidence="2" id="KW-0732">Signal</keyword>
<reference evidence="4 5" key="2">
    <citation type="submission" date="2014-10" db="EMBL/GenBank/DDBJ databases">
        <title>Paracoccus sanguinis sp. nov., isolated from clinical specimens of New York State patients.</title>
        <authorList>
            <person name="Mingle L.A."/>
            <person name="Cole J.A."/>
            <person name="Lapierre P."/>
            <person name="Musser K.A."/>
        </authorList>
    </citation>
    <scope>NUCLEOTIDE SEQUENCE [LARGE SCALE GENOMIC DNA]</scope>
    <source>
        <strain evidence="4 5">JCM 14014</strain>
    </source>
</reference>